<dbReference type="RefSeq" id="WP_097322987.1">
    <property type="nucleotide sequence ID" value="NZ_OBDY01000013.1"/>
</dbReference>
<protein>
    <submittedName>
        <fullName evidence="1">Uncharacterized protein</fullName>
    </submittedName>
</protein>
<dbReference type="Proteomes" id="UP000219612">
    <property type="component" value="Unassembled WGS sequence"/>
</dbReference>
<dbReference type="OrthoDB" id="3811887at2"/>
<gene>
    <name evidence="1" type="ORF">SAMN05421748_113125</name>
</gene>
<sequence>MRIEATTVLCSFADRANPGYGQIGYYRGTGATAIEHTMNPRTPGFVKAHRDPAHTIGRSRQTLRGHDWLTIVPAELTTILGGAEALAATGAFTEVRPLTHGGVALLATRDFKDYNAATAEPPFHALAPVLPSAGPLLVEQPPWTPPAFVMDR</sequence>
<organism evidence="1 2">
    <name type="scientific">Paractinoplanes atraurantiacus</name>
    <dbReference type="NCBI Taxonomy" id="1036182"/>
    <lineage>
        <taxon>Bacteria</taxon>
        <taxon>Bacillati</taxon>
        <taxon>Actinomycetota</taxon>
        <taxon>Actinomycetes</taxon>
        <taxon>Micromonosporales</taxon>
        <taxon>Micromonosporaceae</taxon>
        <taxon>Paractinoplanes</taxon>
    </lineage>
</organism>
<evidence type="ECO:0000313" key="1">
    <source>
        <dbReference type="EMBL" id="SNY52891.1"/>
    </source>
</evidence>
<reference evidence="1 2" key="1">
    <citation type="submission" date="2017-09" db="EMBL/GenBank/DDBJ databases">
        <authorList>
            <person name="Ehlers B."/>
            <person name="Leendertz F.H."/>
        </authorList>
    </citation>
    <scope>NUCLEOTIDE SEQUENCE [LARGE SCALE GENOMIC DNA]</scope>
    <source>
        <strain evidence="1 2">CGMCC 4.6857</strain>
    </source>
</reference>
<name>A0A285J177_9ACTN</name>
<keyword evidence="2" id="KW-1185">Reference proteome</keyword>
<proteinExistence type="predicted"/>
<evidence type="ECO:0000313" key="2">
    <source>
        <dbReference type="Proteomes" id="UP000219612"/>
    </source>
</evidence>
<dbReference type="AlphaFoldDB" id="A0A285J177"/>
<accession>A0A285J177</accession>
<dbReference type="EMBL" id="OBDY01000013">
    <property type="protein sequence ID" value="SNY52891.1"/>
    <property type="molecule type" value="Genomic_DNA"/>
</dbReference>